<feature type="chain" id="PRO_5046984066" evidence="2">
    <location>
        <begin position="17"/>
        <end position="179"/>
    </location>
</feature>
<dbReference type="EMBL" id="JAXIVS010000002">
    <property type="protein sequence ID" value="MDY7226288.1"/>
    <property type="molecule type" value="Genomic_DNA"/>
</dbReference>
<feature type="signal peptide" evidence="2">
    <location>
        <begin position="1"/>
        <end position="16"/>
    </location>
</feature>
<organism evidence="3 4">
    <name type="scientific">Hyalangium rubrum</name>
    <dbReference type="NCBI Taxonomy" id="3103134"/>
    <lineage>
        <taxon>Bacteria</taxon>
        <taxon>Pseudomonadati</taxon>
        <taxon>Myxococcota</taxon>
        <taxon>Myxococcia</taxon>
        <taxon>Myxococcales</taxon>
        <taxon>Cystobacterineae</taxon>
        <taxon>Archangiaceae</taxon>
        <taxon>Hyalangium</taxon>
    </lineage>
</organism>
<evidence type="ECO:0000256" key="2">
    <source>
        <dbReference type="SAM" id="SignalP"/>
    </source>
</evidence>
<keyword evidence="2" id="KW-0732">Signal</keyword>
<feature type="region of interest" description="Disordered" evidence="1">
    <location>
        <begin position="62"/>
        <end position="91"/>
    </location>
</feature>
<proteinExistence type="predicted"/>
<reference evidence="3 4" key="1">
    <citation type="submission" date="2023-12" db="EMBL/GenBank/DDBJ databases">
        <title>the genome sequence of Hyalangium sp. s54d21.</title>
        <authorList>
            <person name="Zhang X."/>
        </authorList>
    </citation>
    <scope>NUCLEOTIDE SEQUENCE [LARGE SCALE GENOMIC DNA]</scope>
    <source>
        <strain evidence="4">s54d21</strain>
    </source>
</reference>
<name>A0ABU5H0K1_9BACT</name>
<dbReference type="RefSeq" id="WP_321545008.1">
    <property type="nucleotide sequence ID" value="NZ_JAXIVS010000002.1"/>
</dbReference>
<evidence type="ECO:0000256" key="1">
    <source>
        <dbReference type="SAM" id="MobiDB-lite"/>
    </source>
</evidence>
<accession>A0ABU5H0K1</accession>
<evidence type="ECO:0000313" key="3">
    <source>
        <dbReference type="EMBL" id="MDY7226288.1"/>
    </source>
</evidence>
<keyword evidence="4" id="KW-1185">Reference proteome</keyword>
<comment type="caution">
    <text evidence="3">The sequence shown here is derived from an EMBL/GenBank/DDBJ whole genome shotgun (WGS) entry which is preliminary data.</text>
</comment>
<protein>
    <submittedName>
        <fullName evidence="3">Wall-associated protein</fullName>
    </submittedName>
</protein>
<dbReference type="Proteomes" id="UP001291309">
    <property type="component" value="Unassembled WGS sequence"/>
</dbReference>
<evidence type="ECO:0000313" key="4">
    <source>
        <dbReference type="Proteomes" id="UP001291309"/>
    </source>
</evidence>
<sequence length="179" mass="20069">MLPVLLLLLVAQVPCAQNEPSVVCHCKQGQASACTALRVSDPKLADAIEKALLAVKLEEGTRQAQSAATAESDDQASSSTSEPPECTGQNHHVISRPIAKALKEHETLDGLYRPRDPRYMTQAKDEEAHCGYQDWHRKVDAEVIQWLKENSKATPKQFEEFLRKIYDRPEMRARFPNGF</sequence>
<gene>
    <name evidence="3" type="ORF">SYV04_07825</name>
</gene>